<sequence length="117" mass="12738">MLEICEWDLLNGGPTKEEGVVLKNARIVKKGTSKANVASGSVVETLVILSSNIVQIIAQASIQQTRRTMAAASQPVGFQRVLKPVEGASETRKPCLKENEMHRGPNGDWIMDDSSLY</sequence>
<name>A0ABM0T4U2_CAMSA</name>
<keyword evidence="3" id="KW-1185">Reference proteome</keyword>
<evidence type="ECO:0000313" key="3">
    <source>
        <dbReference type="Proteomes" id="UP000694864"/>
    </source>
</evidence>
<evidence type="ECO:0000313" key="5">
    <source>
        <dbReference type="RefSeq" id="XP_010420899.1"/>
    </source>
</evidence>
<evidence type="ECO:0000256" key="1">
    <source>
        <dbReference type="SAM" id="MobiDB-lite"/>
    </source>
</evidence>
<evidence type="ECO:0000259" key="2">
    <source>
        <dbReference type="Pfam" id="PF14438"/>
    </source>
</evidence>
<organism evidence="3 4">
    <name type="scientific">Camelina sativa</name>
    <name type="common">False flax</name>
    <name type="synonym">Myagrum sativum</name>
    <dbReference type="NCBI Taxonomy" id="90675"/>
    <lineage>
        <taxon>Eukaryota</taxon>
        <taxon>Viridiplantae</taxon>
        <taxon>Streptophyta</taxon>
        <taxon>Embryophyta</taxon>
        <taxon>Tracheophyta</taxon>
        <taxon>Spermatophyta</taxon>
        <taxon>Magnoliopsida</taxon>
        <taxon>eudicotyledons</taxon>
        <taxon>Gunneridae</taxon>
        <taxon>Pentapetalae</taxon>
        <taxon>rosids</taxon>
        <taxon>malvids</taxon>
        <taxon>Brassicales</taxon>
        <taxon>Brassicaceae</taxon>
        <taxon>Camelineae</taxon>
        <taxon>Camelina</taxon>
    </lineage>
</organism>
<dbReference type="RefSeq" id="XP_010420899.1">
    <property type="nucleotide sequence ID" value="XM_010422597.2"/>
</dbReference>
<reference evidence="3" key="1">
    <citation type="journal article" date="1997" name="Nucleic Acids Res.">
        <title>tRNAscan-SE: a program for improved detection of transfer RNA genes in genomic sequence.</title>
        <authorList>
            <person name="Lowe T.M."/>
            <person name="Eddy S.R."/>
        </authorList>
    </citation>
    <scope>NUCLEOTIDE SEQUENCE [LARGE SCALE GENOMIC DNA]</scope>
    <source>
        <strain evidence="3">r\DH55</strain>
    </source>
</reference>
<dbReference type="Proteomes" id="UP000694864">
    <property type="component" value="Chromosome 8"/>
</dbReference>
<reference evidence="3" key="2">
    <citation type="journal article" date="2014" name="Nat. Commun.">
        <title>The emerging biofuel crop Camelina sativa retains a highly undifferentiated hexaploid genome structure.</title>
        <authorList>
            <person name="Kagale S."/>
            <person name="Koh C."/>
            <person name="Nixon J."/>
            <person name="Bollina V."/>
            <person name="Clarke W.E."/>
            <person name="Tuteja R."/>
            <person name="Spillane C."/>
            <person name="Robinson S.J."/>
            <person name="Links M.G."/>
            <person name="Clarke C."/>
            <person name="Higgins E.E."/>
            <person name="Huebert T."/>
            <person name="Sharpe A.G."/>
            <person name="Parkin I.A."/>
        </authorList>
    </citation>
    <scope>NUCLEOTIDE SEQUENCE [LARGE SCALE GENOMIC DNA]</scope>
    <source>
        <strain evidence="3">r\DH55</strain>
    </source>
</reference>
<dbReference type="InterPro" id="IPR025852">
    <property type="entry name" value="SM_dom_ATX"/>
</dbReference>
<feature type="compositionally biased region" description="Basic and acidic residues" evidence="1">
    <location>
        <begin position="89"/>
        <end position="105"/>
    </location>
</feature>
<feature type="domain" description="Ataxin 2 SM" evidence="2">
    <location>
        <begin position="16"/>
        <end position="59"/>
    </location>
</feature>
<proteinExistence type="predicted"/>
<feature type="region of interest" description="Disordered" evidence="1">
    <location>
        <begin position="89"/>
        <end position="117"/>
    </location>
</feature>
<evidence type="ECO:0000313" key="4">
    <source>
        <dbReference type="RefSeq" id="XP_010420897.1"/>
    </source>
</evidence>
<dbReference type="Pfam" id="PF14438">
    <property type="entry name" value="SM-ATX"/>
    <property type="match status" value="1"/>
</dbReference>
<reference evidence="4 5" key="3">
    <citation type="submission" date="2025-05" db="UniProtKB">
        <authorList>
            <consortium name="RefSeq"/>
        </authorList>
    </citation>
    <scope>IDENTIFICATION</scope>
    <source>
        <tissue evidence="4 5">Leaf</tissue>
    </source>
</reference>
<gene>
    <name evidence="4 5" type="primary">LOC104706404</name>
</gene>
<dbReference type="GeneID" id="104706404"/>
<dbReference type="RefSeq" id="XP_010420897.1">
    <property type="nucleotide sequence ID" value="XM_010422595.2"/>
</dbReference>
<accession>A0ABM0T4U2</accession>
<protein>
    <submittedName>
        <fullName evidence="4 5">Uncharacterized protein LOC104706404</fullName>
    </submittedName>
</protein>